<dbReference type="InterPro" id="IPR045091">
    <property type="entry name" value="Mad2-like"/>
</dbReference>
<dbReference type="SUPFAM" id="SSF56019">
    <property type="entry name" value="The spindle assembly checkpoint protein mad2"/>
    <property type="match status" value="1"/>
</dbReference>
<dbReference type="OrthoDB" id="21254at2759"/>
<feature type="domain" description="HORMA" evidence="3">
    <location>
        <begin position="6"/>
        <end position="258"/>
    </location>
</feature>
<protein>
    <submittedName>
        <fullName evidence="4">DNA-binding protein</fullName>
    </submittedName>
</protein>
<evidence type="ECO:0000313" key="4">
    <source>
        <dbReference type="EMBL" id="KAF2204860.1"/>
    </source>
</evidence>
<organism evidence="4 5">
    <name type="scientific">Delitschia confertaspora ATCC 74209</name>
    <dbReference type="NCBI Taxonomy" id="1513339"/>
    <lineage>
        <taxon>Eukaryota</taxon>
        <taxon>Fungi</taxon>
        <taxon>Dikarya</taxon>
        <taxon>Ascomycota</taxon>
        <taxon>Pezizomycotina</taxon>
        <taxon>Dothideomycetes</taxon>
        <taxon>Pleosporomycetidae</taxon>
        <taxon>Pleosporales</taxon>
        <taxon>Delitschiaceae</taxon>
        <taxon>Delitschia</taxon>
    </lineage>
</organism>
<keyword evidence="5" id="KW-1185">Reference proteome</keyword>
<dbReference type="InterPro" id="IPR036570">
    <property type="entry name" value="HORMA_dom_sf"/>
</dbReference>
<dbReference type="PANTHER" id="PTHR11842:SF10">
    <property type="entry name" value="MITOTIC SPINDLE ASSEMBLY CHECKPOINT PROTEIN MAD2B"/>
    <property type="match status" value="1"/>
</dbReference>
<evidence type="ECO:0000313" key="5">
    <source>
        <dbReference type="Proteomes" id="UP000799536"/>
    </source>
</evidence>
<feature type="compositionally biased region" description="Acidic residues" evidence="2">
    <location>
        <begin position="123"/>
        <end position="133"/>
    </location>
</feature>
<evidence type="ECO:0000256" key="1">
    <source>
        <dbReference type="ARBA" id="ARBA00010348"/>
    </source>
</evidence>
<dbReference type="GO" id="GO:0016035">
    <property type="term" value="C:zeta DNA polymerase complex"/>
    <property type="evidence" value="ECO:0007669"/>
    <property type="project" value="TreeGrafter"/>
</dbReference>
<dbReference type="AlphaFoldDB" id="A0A9P4N2J7"/>
<dbReference type="EMBL" id="ML993867">
    <property type="protein sequence ID" value="KAF2204860.1"/>
    <property type="molecule type" value="Genomic_DNA"/>
</dbReference>
<dbReference type="PROSITE" id="PS50815">
    <property type="entry name" value="HORMA"/>
    <property type="match status" value="1"/>
</dbReference>
<keyword evidence="4" id="KW-0238">DNA-binding</keyword>
<comment type="similarity">
    <text evidence="1">Belongs to the MAD2 family.</text>
</comment>
<evidence type="ECO:0000259" key="3">
    <source>
        <dbReference type="PROSITE" id="PS50815"/>
    </source>
</evidence>
<accession>A0A9P4N2J7</accession>
<dbReference type="Gene3D" id="3.30.900.10">
    <property type="entry name" value="HORMA domain"/>
    <property type="match status" value="1"/>
</dbReference>
<reference evidence="4" key="1">
    <citation type="journal article" date="2020" name="Stud. Mycol.">
        <title>101 Dothideomycetes genomes: a test case for predicting lifestyles and emergence of pathogens.</title>
        <authorList>
            <person name="Haridas S."/>
            <person name="Albert R."/>
            <person name="Binder M."/>
            <person name="Bloem J."/>
            <person name="Labutti K."/>
            <person name="Salamov A."/>
            <person name="Andreopoulos B."/>
            <person name="Baker S."/>
            <person name="Barry K."/>
            <person name="Bills G."/>
            <person name="Bluhm B."/>
            <person name="Cannon C."/>
            <person name="Castanera R."/>
            <person name="Culley D."/>
            <person name="Daum C."/>
            <person name="Ezra D."/>
            <person name="Gonzalez J."/>
            <person name="Henrissat B."/>
            <person name="Kuo A."/>
            <person name="Liang C."/>
            <person name="Lipzen A."/>
            <person name="Lutzoni F."/>
            <person name="Magnuson J."/>
            <person name="Mondo S."/>
            <person name="Nolan M."/>
            <person name="Ohm R."/>
            <person name="Pangilinan J."/>
            <person name="Park H.-J."/>
            <person name="Ramirez L."/>
            <person name="Alfaro M."/>
            <person name="Sun H."/>
            <person name="Tritt A."/>
            <person name="Yoshinaga Y."/>
            <person name="Zwiers L.-H."/>
            <person name="Turgeon B."/>
            <person name="Goodwin S."/>
            <person name="Spatafora J."/>
            <person name="Crous P."/>
            <person name="Grigoriev I."/>
        </authorList>
    </citation>
    <scope>NUCLEOTIDE SEQUENCE</scope>
    <source>
        <strain evidence="4">ATCC 74209</strain>
    </source>
</reference>
<dbReference type="Pfam" id="PF02301">
    <property type="entry name" value="HORMA"/>
    <property type="match status" value="1"/>
</dbReference>
<dbReference type="InterPro" id="IPR003511">
    <property type="entry name" value="HORMA_dom"/>
</dbReference>
<proteinExistence type="inferred from homology"/>
<dbReference type="Proteomes" id="UP000799536">
    <property type="component" value="Unassembled WGS sequence"/>
</dbReference>
<feature type="region of interest" description="Disordered" evidence="2">
    <location>
        <begin position="120"/>
        <end position="148"/>
    </location>
</feature>
<comment type="caution">
    <text evidence="4">The sequence shown here is derived from an EMBL/GenBank/DDBJ whole genome shotgun (WGS) entry which is preliminary data.</text>
</comment>
<sequence>MAPTYLITLTHFLNFLTAYTHTILHLRHLYPPSSFLRSKFHNTPVFQSRHPALCAWISDAVAAVRQELLNGAVARIAVVIYHVPTEGGKTGQAKVIERYMLDVSHFPVVSKAEREMELVYDGSDTEQDPDETVDTLPTSKAKGKEKAKPLDEDVDVDLSEQFRAALVVLTTRCSQLAPLPPNCSFNISLELKDEADADPPVGHPQAWIPVQPSLQKTGRGRTLNPTVEDEGGAEGGRREGADLGGVKTTPIRAVEAGVLRFETWVEEARAKYDIQGDDSQG</sequence>
<evidence type="ECO:0000256" key="2">
    <source>
        <dbReference type="SAM" id="MobiDB-lite"/>
    </source>
</evidence>
<dbReference type="PANTHER" id="PTHR11842">
    <property type="entry name" value="MITOTIC SPINDLE ASSEMBLY CHECKPOINT PROTEIN MAD2"/>
    <property type="match status" value="1"/>
</dbReference>
<name>A0A9P4N2J7_9PLEO</name>
<dbReference type="GO" id="GO:0003677">
    <property type="term" value="F:DNA binding"/>
    <property type="evidence" value="ECO:0007669"/>
    <property type="project" value="UniProtKB-KW"/>
</dbReference>
<gene>
    <name evidence="4" type="ORF">GQ43DRAFT_437553</name>
</gene>
<feature type="region of interest" description="Disordered" evidence="2">
    <location>
        <begin position="215"/>
        <end position="246"/>
    </location>
</feature>